<evidence type="ECO:0000313" key="6">
    <source>
        <dbReference type="EMBL" id="MDK2042415.1"/>
    </source>
</evidence>
<dbReference type="Gene3D" id="1.10.357.10">
    <property type="entry name" value="Tetracycline Repressor, domain 2"/>
    <property type="match status" value="1"/>
</dbReference>
<comment type="caution">
    <text evidence="6">The sequence shown here is derived from an EMBL/GenBank/DDBJ whole genome shotgun (WGS) entry which is preliminary data.</text>
</comment>
<evidence type="ECO:0000256" key="2">
    <source>
        <dbReference type="ARBA" id="ARBA00023125"/>
    </source>
</evidence>
<evidence type="ECO:0000256" key="4">
    <source>
        <dbReference type="PROSITE-ProRule" id="PRU00335"/>
    </source>
</evidence>
<name>A0AAW6VL73_9BACT</name>
<dbReference type="PANTHER" id="PTHR47506">
    <property type="entry name" value="TRANSCRIPTIONAL REGULATORY PROTEIN"/>
    <property type="match status" value="1"/>
</dbReference>
<dbReference type="InterPro" id="IPR001647">
    <property type="entry name" value="HTH_TetR"/>
</dbReference>
<dbReference type="EMBL" id="JAQTJK010000020">
    <property type="protein sequence ID" value="MDK2042415.1"/>
    <property type="molecule type" value="Genomic_DNA"/>
</dbReference>
<keyword evidence="1" id="KW-0805">Transcription regulation</keyword>
<reference evidence="6" key="1">
    <citation type="journal article" date="2023" name="Antibiotics">
        <title>Genomic Characterization of Antibiotic-Resistant Campylobacterales Isolated from Chilean Poultry Meat.</title>
        <authorList>
            <person name="Concha-Toloza M."/>
            <person name="Lopez-Cantillo M."/>
            <person name="Molina-Mora J.A."/>
            <person name="Collado L."/>
        </authorList>
    </citation>
    <scope>NUCLEOTIDE SEQUENCE</scope>
    <source>
        <strain evidence="6">FR1p153A2</strain>
    </source>
</reference>
<dbReference type="Pfam" id="PF00440">
    <property type="entry name" value="TetR_N"/>
    <property type="match status" value="1"/>
</dbReference>
<protein>
    <submittedName>
        <fullName evidence="6">TetR/AcrR family transcriptional regulator</fullName>
    </submittedName>
</protein>
<dbReference type="GO" id="GO:0003677">
    <property type="term" value="F:DNA binding"/>
    <property type="evidence" value="ECO:0007669"/>
    <property type="project" value="UniProtKB-UniRule"/>
</dbReference>
<keyword evidence="2 4" id="KW-0238">DNA-binding</keyword>
<feature type="DNA-binding region" description="H-T-H motif" evidence="4">
    <location>
        <begin position="31"/>
        <end position="50"/>
    </location>
</feature>
<dbReference type="InterPro" id="IPR009057">
    <property type="entry name" value="Homeodomain-like_sf"/>
</dbReference>
<evidence type="ECO:0000256" key="1">
    <source>
        <dbReference type="ARBA" id="ARBA00023015"/>
    </source>
</evidence>
<dbReference type="RefSeq" id="WP_284093646.1">
    <property type="nucleotide sequence ID" value="NZ_JAQTJC010000020.1"/>
</dbReference>
<gene>
    <name evidence="6" type="ORF">PT517_11575</name>
</gene>
<evidence type="ECO:0000256" key="3">
    <source>
        <dbReference type="ARBA" id="ARBA00023163"/>
    </source>
</evidence>
<dbReference type="SUPFAM" id="SSF46689">
    <property type="entry name" value="Homeodomain-like"/>
    <property type="match status" value="1"/>
</dbReference>
<dbReference type="PROSITE" id="PS50977">
    <property type="entry name" value="HTH_TETR_2"/>
    <property type="match status" value="1"/>
</dbReference>
<sequence>MPKIVNSDEKINFICEKAYEEFIKNGINNFSLNKFIQSLNMSKGQFYHYFKTKEELIFEVIDRKGQVVLDKTIQKVLNANTFYDKLLALFSFYLDSTSLENKPLYKLMKDTFYLYLNIENQYIKQKNAEFYDLVLKILNEIFSEMIDKKYLKEDSKKFIPSLIATVDGMYLQSMILENYNLKEKLTNYLQILDDILKLK</sequence>
<organism evidence="6 7">
    <name type="scientific">Aliarcobacter butzleri</name>
    <dbReference type="NCBI Taxonomy" id="28197"/>
    <lineage>
        <taxon>Bacteria</taxon>
        <taxon>Pseudomonadati</taxon>
        <taxon>Campylobacterota</taxon>
        <taxon>Epsilonproteobacteria</taxon>
        <taxon>Campylobacterales</taxon>
        <taxon>Arcobacteraceae</taxon>
        <taxon>Aliarcobacter</taxon>
    </lineage>
</organism>
<reference evidence="6" key="2">
    <citation type="submission" date="2023-02" db="EMBL/GenBank/DDBJ databases">
        <authorList>
            <person name="Concha-Toloza M."/>
            <person name="Lopez-Cantillo M."/>
            <person name="Molina-Mora J."/>
            <person name="Collado L."/>
        </authorList>
    </citation>
    <scope>NUCLEOTIDE SEQUENCE</scope>
    <source>
        <strain evidence="6">FR1p153A2</strain>
    </source>
</reference>
<dbReference type="AlphaFoldDB" id="A0AAW6VL73"/>
<proteinExistence type="predicted"/>
<accession>A0AAW6VL73</accession>
<feature type="domain" description="HTH tetR-type" evidence="5">
    <location>
        <begin position="8"/>
        <end position="68"/>
    </location>
</feature>
<keyword evidence="3" id="KW-0804">Transcription</keyword>
<dbReference type="Gene3D" id="1.10.10.60">
    <property type="entry name" value="Homeodomain-like"/>
    <property type="match status" value="1"/>
</dbReference>
<dbReference type="PANTHER" id="PTHR47506:SF6">
    <property type="entry name" value="HTH-TYPE TRANSCRIPTIONAL REPRESSOR NEMR"/>
    <property type="match status" value="1"/>
</dbReference>
<dbReference type="Proteomes" id="UP001237501">
    <property type="component" value="Unassembled WGS sequence"/>
</dbReference>
<evidence type="ECO:0000259" key="5">
    <source>
        <dbReference type="PROSITE" id="PS50977"/>
    </source>
</evidence>
<evidence type="ECO:0000313" key="7">
    <source>
        <dbReference type="Proteomes" id="UP001237501"/>
    </source>
</evidence>